<dbReference type="CDD" id="cd18186">
    <property type="entry name" value="BTB_POZ_ZBTB_KLHL-like"/>
    <property type="match status" value="1"/>
</dbReference>
<gene>
    <name evidence="2" type="ORF">PMAYCL1PPCAC_08824</name>
</gene>
<keyword evidence="3" id="KW-1185">Reference proteome</keyword>
<sequence length="107" mass="11999">MNSVRIDDVYPTVFEDLEKIEYSFTVPTSYQPTDDLKNYDLNLMLIFDGDLSLPTMTKINSVSLTVESTTVAVSKEVLGATSDFFSSLFYGNFIEKNSGSFVIKEVN</sequence>
<evidence type="ECO:0000259" key="1">
    <source>
        <dbReference type="PROSITE" id="PS50097"/>
    </source>
</evidence>
<dbReference type="EMBL" id="BTRK01000002">
    <property type="protein sequence ID" value="GMR38629.1"/>
    <property type="molecule type" value="Genomic_DNA"/>
</dbReference>
<dbReference type="PROSITE" id="PS50097">
    <property type="entry name" value="BTB"/>
    <property type="match status" value="1"/>
</dbReference>
<evidence type="ECO:0000313" key="2">
    <source>
        <dbReference type="EMBL" id="GMR38629.1"/>
    </source>
</evidence>
<reference evidence="3" key="1">
    <citation type="submission" date="2022-10" db="EMBL/GenBank/DDBJ databases">
        <title>Genome assembly of Pristionchus species.</title>
        <authorList>
            <person name="Yoshida K."/>
            <person name="Sommer R.J."/>
        </authorList>
    </citation>
    <scope>NUCLEOTIDE SEQUENCE [LARGE SCALE GENOMIC DNA]</scope>
    <source>
        <strain evidence="3">RS5460</strain>
    </source>
</reference>
<protein>
    <recommendedName>
        <fullName evidence="1">BTB domain-containing protein</fullName>
    </recommendedName>
</protein>
<proteinExistence type="predicted"/>
<organism evidence="2 3">
    <name type="scientific">Pristionchus mayeri</name>
    <dbReference type="NCBI Taxonomy" id="1317129"/>
    <lineage>
        <taxon>Eukaryota</taxon>
        <taxon>Metazoa</taxon>
        <taxon>Ecdysozoa</taxon>
        <taxon>Nematoda</taxon>
        <taxon>Chromadorea</taxon>
        <taxon>Rhabditida</taxon>
        <taxon>Rhabditina</taxon>
        <taxon>Diplogasteromorpha</taxon>
        <taxon>Diplogasteroidea</taxon>
        <taxon>Neodiplogasteridae</taxon>
        <taxon>Pristionchus</taxon>
    </lineage>
</organism>
<dbReference type="Gene3D" id="3.30.710.10">
    <property type="entry name" value="Potassium Channel Kv1.1, Chain A"/>
    <property type="match status" value="1"/>
</dbReference>
<dbReference type="InterPro" id="IPR011333">
    <property type="entry name" value="SKP1/BTB/POZ_sf"/>
</dbReference>
<feature type="non-terminal residue" evidence="2">
    <location>
        <position position="107"/>
    </location>
</feature>
<name>A0AAN5CDF8_9BILA</name>
<dbReference type="Proteomes" id="UP001328107">
    <property type="component" value="Unassembled WGS sequence"/>
</dbReference>
<dbReference type="SUPFAM" id="SSF54695">
    <property type="entry name" value="POZ domain"/>
    <property type="match status" value="1"/>
</dbReference>
<feature type="domain" description="BTB" evidence="1">
    <location>
        <begin position="60"/>
        <end position="107"/>
    </location>
</feature>
<accession>A0AAN5CDF8</accession>
<evidence type="ECO:0000313" key="3">
    <source>
        <dbReference type="Proteomes" id="UP001328107"/>
    </source>
</evidence>
<comment type="caution">
    <text evidence="2">The sequence shown here is derived from an EMBL/GenBank/DDBJ whole genome shotgun (WGS) entry which is preliminary data.</text>
</comment>
<dbReference type="InterPro" id="IPR000210">
    <property type="entry name" value="BTB/POZ_dom"/>
</dbReference>
<dbReference type="AlphaFoldDB" id="A0AAN5CDF8"/>